<keyword evidence="1 3" id="KW-0807">Transducer</keyword>
<accession>A0ABS0Y9B1</accession>
<evidence type="ECO:0000256" key="3">
    <source>
        <dbReference type="PROSITE-ProRule" id="PRU00284"/>
    </source>
</evidence>
<name>A0ABS0Y9B1_9BACT</name>
<dbReference type="PROSITE" id="PS50885">
    <property type="entry name" value="HAMP"/>
    <property type="match status" value="1"/>
</dbReference>
<feature type="transmembrane region" description="Helical" evidence="4">
    <location>
        <begin position="12"/>
        <end position="31"/>
    </location>
</feature>
<evidence type="ECO:0000256" key="2">
    <source>
        <dbReference type="ARBA" id="ARBA00029447"/>
    </source>
</evidence>
<dbReference type="CDD" id="cd11386">
    <property type="entry name" value="MCP_signal"/>
    <property type="match status" value="1"/>
</dbReference>
<dbReference type="PRINTS" id="PR00260">
    <property type="entry name" value="CHEMTRNSDUCR"/>
</dbReference>
<dbReference type="InterPro" id="IPR004090">
    <property type="entry name" value="Chemotax_Me-accpt_rcpt"/>
</dbReference>
<dbReference type="InterPro" id="IPR024478">
    <property type="entry name" value="HlyB_4HB_MCP"/>
</dbReference>
<dbReference type="InterPro" id="IPR003660">
    <property type="entry name" value="HAMP_dom"/>
</dbReference>
<evidence type="ECO:0000313" key="8">
    <source>
        <dbReference type="Proteomes" id="UP000614714"/>
    </source>
</evidence>
<gene>
    <name evidence="7" type="ORF">JFN91_01520</name>
</gene>
<evidence type="ECO:0000256" key="4">
    <source>
        <dbReference type="SAM" id="Phobius"/>
    </source>
</evidence>
<dbReference type="SUPFAM" id="SSF58104">
    <property type="entry name" value="Methyl-accepting chemotaxis protein (MCP) signaling domain"/>
    <property type="match status" value="1"/>
</dbReference>
<keyword evidence="4" id="KW-0812">Transmembrane</keyword>
<dbReference type="Gene3D" id="1.10.287.950">
    <property type="entry name" value="Methyl-accepting chemotaxis protein"/>
    <property type="match status" value="1"/>
</dbReference>
<dbReference type="InterPro" id="IPR004089">
    <property type="entry name" value="MCPsignal_dom"/>
</dbReference>
<evidence type="ECO:0000259" key="5">
    <source>
        <dbReference type="PROSITE" id="PS50111"/>
    </source>
</evidence>
<dbReference type="RefSeq" id="WP_199387454.1">
    <property type="nucleotide sequence ID" value="NZ_JAEMHL010000001.1"/>
</dbReference>
<dbReference type="EMBL" id="JAEMHL010000001">
    <property type="protein sequence ID" value="MBJ6748885.1"/>
    <property type="molecule type" value="Genomic_DNA"/>
</dbReference>
<dbReference type="SMART" id="SM00304">
    <property type="entry name" value="HAMP"/>
    <property type="match status" value="1"/>
</dbReference>
<feature type="domain" description="Methyl-accepting transducer" evidence="5">
    <location>
        <begin position="277"/>
        <end position="513"/>
    </location>
</feature>
<keyword evidence="4" id="KW-0472">Membrane</keyword>
<keyword evidence="4" id="KW-1133">Transmembrane helix</keyword>
<dbReference type="PROSITE" id="PS50111">
    <property type="entry name" value="CHEMOTAXIS_TRANSDUC_2"/>
    <property type="match status" value="1"/>
</dbReference>
<comment type="caution">
    <text evidence="7">The sequence shown here is derived from an EMBL/GenBank/DDBJ whole genome shotgun (WGS) entry which is preliminary data.</text>
</comment>
<sequence>MLANLKIGTRLFILFNTVLLFIVLIGAASYWGMSRMQYHLNDLVGNRGALQDNSQLALARVNMMRRYEKDFFLNMGDAAKMAGYRKKWDTTLEQLHQLVDSSQKLVSAPGYPTAARDRACLADIRRDIDAYAAGFRTVAGRVTAGEITAPQDANKAIEAYKTATHHSEEQMGRFVENMEKEMTTTTEQAVSTSHRLKVAVLLLSLVAAAVAWMLGYIGARSITQPLAKLVSVAQDIARGNLGCQVSVTSRDETGELTAAVQTMAQNLRRIIGEVADHAAQVAAAAAQMHGTAERIAGGAERVATQTGAVANAGEEMSATSGEIASNSQLAAEGAHNAAGAAQAGAAVVEKTVSVMGQIAAKVQESARTVESLGQRSDQIGAIIGTIEDIADQTNLLALNAAIEAARAGDQGRGFAVVADEVRALAERTTKATHETGAMIKAIQRETREAVEAMEQGVRQVEEGTSEASESGGALREILEQVSTVALQVQQIAVAAEEQSATNEEIADSMQQITMVVQETARGAQDSVDAAEQLNRNAEQLQQLVRQFRL</sequence>
<evidence type="ECO:0000256" key="1">
    <source>
        <dbReference type="ARBA" id="ARBA00023224"/>
    </source>
</evidence>
<organism evidence="7 8">
    <name type="scientific">Geomonas anaerohicana</name>
    <dbReference type="NCBI Taxonomy" id="2798583"/>
    <lineage>
        <taxon>Bacteria</taxon>
        <taxon>Pseudomonadati</taxon>
        <taxon>Thermodesulfobacteriota</taxon>
        <taxon>Desulfuromonadia</taxon>
        <taxon>Geobacterales</taxon>
        <taxon>Geobacteraceae</taxon>
        <taxon>Geomonas</taxon>
    </lineage>
</organism>
<dbReference type="SMART" id="SM00283">
    <property type="entry name" value="MA"/>
    <property type="match status" value="1"/>
</dbReference>
<dbReference type="PANTHER" id="PTHR32089">
    <property type="entry name" value="METHYL-ACCEPTING CHEMOTAXIS PROTEIN MCPB"/>
    <property type="match status" value="1"/>
</dbReference>
<feature type="domain" description="HAMP" evidence="6">
    <location>
        <begin position="220"/>
        <end position="272"/>
    </location>
</feature>
<dbReference type="CDD" id="cd06225">
    <property type="entry name" value="HAMP"/>
    <property type="match status" value="1"/>
</dbReference>
<feature type="transmembrane region" description="Helical" evidence="4">
    <location>
        <begin position="198"/>
        <end position="219"/>
    </location>
</feature>
<proteinExistence type="inferred from homology"/>
<dbReference type="Proteomes" id="UP000614714">
    <property type="component" value="Unassembled WGS sequence"/>
</dbReference>
<dbReference type="Pfam" id="PF12729">
    <property type="entry name" value="4HB_MCP_1"/>
    <property type="match status" value="1"/>
</dbReference>
<protein>
    <submittedName>
        <fullName evidence="7">Methyl-accepting chemotaxis protein</fullName>
    </submittedName>
</protein>
<dbReference type="PANTHER" id="PTHR32089:SF112">
    <property type="entry name" value="LYSOZYME-LIKE PROTEIN-RELATED"/>
    <property type="match status" value="1"/>
</dbReference>
<reference evidence="7 8" key="1">
    <citation type="submission" date="2020-12" db="EMBL/GenBank/DDBJ databases">
        <title>Geomonas sp. Red421, isolated from paddy soil.</title>
        <authorList>
            <person name="Xu Z."/>
            <person name="Zhang Z."/>
            <person name="Masuda Y."/>
            <person name="Itoh H."/>
            <person name="Senoo K."/>
        </authorList>
    </citation>
    <scope>NUCLEOTIDE SEQUENCE [LARGE SCALE GENOMIC DNA]</scope>
    <source>
        <strain evidence="7 8">Red421</strain>
    </source>
</reference>
<evidence type="ECO:0000259" key="6">
    <source>
        <dbReference type="PROSITE" id="PS50885"/>
    </source>
</evidence>
<dbReference type="Pfam" id="PF00672">
    <property type="entry name" value="HAMP"/>
    <property type="match status" value="1"/>
</dbReference>
<dbReference type="Pfam" id="PF00015">
    <property type="entry name" value="MCPsignal"/>
    <property type="match status" value="1"/>
</dbReference>
<evidence type="ECO:0000313" key="7">
    <source>
        <dbReference type="EMBL" id="MBJ6748885.1"/>
    </source>
</evidence>
<keyword evidence="8" id="KW-1185">Reference proteome</keyword>
<comment type="similarity">
    <text evidence="2">Belongs to the methyl-accepting chemotaxis (MCP) protein family.</text>
</comment>